<dbReference type="Proteomes" id="UP000273001">
    <property type="component" value="Chromosome"/>
</dbReference>
<reference evidence="5 6" key="1">
    <citation type="submission" date="2018-09" db="EMBL/GenBank/DDBJ databases">
        <authorList>
            <person name="Li J."/>
        </authorList>
    </citation>
    <scope>NUCLEOTIDE SEQUENCE [LARGE SCALE GENOMIC DNA]</scope>
    <source>
        <strain evidence="5 6">2129</strain>
    </source>
</reference>
<dbReference type="SUPFAM" id="SSF53822">
    <property type="entry name" value="Periplasmic binding protein-like I"/>
    <property type="match status" value="1"/>
</dbReference>
<feature type="domain" description="Periplasmic binding protein" evidence="4">
    <location>
        <begin position="82"/>
        <end position="361"/>
    </location>
</feature>
<dbReference type="Gene3D" id="3.40.50.2300">
    <property type="match status" value="2"/>
</dbReference>
<organism evidence="5 6">
    <name type="scientific">Actinomyces lilanjuaniae</name>
    <dbReference type="NCBI Taxonomy" id="2321394"/>
    <lineage>
        <taxon>Bacteria</taxon>
        <taxon>Bacillati</taxon>
        <taxon>Actinomycetota</taxon>
        <taxon>Actinomycetes</taxon>
        <taxon>Actinomycetales</taxon>
        <taxon>Actinomycetaceae</taxon>
        <taxon>Actinomyces</taxon>
    </lineage>
</organism>
<protein>
    <submittedName>
        <fullName evidence="5">Sugar ABC transporter substrate-binding protein</fullName>
    </submittedName>
</protein>
<dbReference type="CDD" id="cd19994">
    <property type="entry name" value="PBP1_ChvE"/>
    <property type="match status" value="1"/>
</dbReference>
<comment type="subcellular location">
    <subcellularLocation>
        <location evidence="1">Cell envelope</location>
    </subcellularLocation>
</comment>
<dbReference type="RefSeq" id="WP_120203294.1">
    <property type="nucleotide sequence ID" value="NZ_CP032514.1"/>
</dbReference>
<dbReference type="InterPro" id="IPR050555">
    <property type="entry name" value="Bact_Solute-Bind_Prot2"/>
</dbReference>
<evidence type="ECO:0000259" key="4">
    <source>
        <dbReference type="Pfam" id="PF13407"/>
    </source>
</evidence>
<dbReference type="PANTHER" id="PTHR30036:SF1">
    <property type="entry name" value="D-XYLOSE-BINDING PERIPLASMIC PROTEIN"/>
    <property type="match status" value="1"/>
</dbReference>
<keyword evidence="2" id="KW-0732">Signal</keyword>
<evidence type="ECO:0000313" key="6">
    <source>
        <dbReference type="Proteomes" id="UP000273001"/>
    </source>
</evidence>
<evidence type="ECO:0000256" key="1">
    <source>
        <dbReference type="ARBA" id="ARBA00004196"/>
    </source>
</evidence>
<sequence length="411" mass="43684">MPRTTTHRPPPASTTTVPTTTSRPPYRARQASPGTTRRTLLATCAATLGLLALPGLPTLAACTAERTAGYGGDAAGGQGALIGISMPTKNLERWSRDGANLKTLLEEKGYTVELQFADNKVEQQSSQIQTMVNKAPAAVVVGAIDGSALSPVLTSAASLGVTVIAYDRLIRDTESVDYYVTFDNYNVGAMQGRYIIEALGLDDGQGPFNFEPFAGSPDDNNARFFFEGAWDELDPYIRSGQLVCPSGKMPSSVEAWQSIGIQAWSNTTAQSEMENRLNSFYSTTTRVEVVLCPNDAIALGVSQALGGAGYGEADWPVLTGQDADQANVARIVSGRQSMTIFKDTRLLGERCAVMVDQVATGSTVEVNDTSSYDNGVTVVPSYLLDPVAVDADNVTEVLVDSGYYTAEEVGL</sequence>
<gene>
    <name evidence="5" type="ORF">D5R93_01185</name>
</gene>
<dbReference type="PROSITE" id="PS51318">
    <property type="entry name" value="TAT"/>
    <property type="match status" value="1"/>
</dbReference>
<dbReference type="InterPro" id="IPR028082">
    <property type="entry name" value="Peripla_BP_I"/>
</dbReference>
<feature type="region of interest" description="Disordered" evidence="3">
    <location>
        <begin position="1"/>
        <end position="35"/>
    </location>
</feature>
<dbReference type="PANTHER" id="PTHR30036">
    <property type="entry name" value="D-XYLOSE-BINDING PERIPLASMIC PROTEIN"/>
    <property type="match status" value="1"/>
</dbReference>
<keyword evidence="6" id="KW-1185">Reference proteome</keyword>
<dbReference type="InterPro" id="IPR006311">
    <property type="entry name" value="TAT_signal"/>
</dbReference>
<name>A0ABM6Z1J9_9ACTO</name>
<dbReference type="Pfam" id="PF13407">
    <property type="entry name" value="Peripla_BP_4"/>
    <property type="match status" value="1"/>
</dbReference>
<accession>A0ABM6Z1J9</accession>
<evidence type="ECO:0000256" key="3">
    <source>
        <dbReference type="SAM" id="MobiDB-lite"/>
    </source>
</evidence>
<feature type="compositionally biased region" description="Low complexity" evidence="3">
    <location>
        <begin position="13"/>
        <end position="25"/>
    </location>
</feature>
<dbReference type="EMBL" id="CP032514">
    <property type="protein sequence ID" value="AYD89010.1"/>
    <property type="molecule type" value="Genomic_DNA"/>
</dbReference>
<evidence type="ECO:0000313" key="5">
    <source>
        <dbReference type="EMBL" id="AYD89010.1"/>
    </source>
</evidence>
<dbReference type="InterPro" id="IPR025997">
    <property type="entry name" value="SBP_2_dom"/>
</dbReference>
<evidence type="ECO:0000256" key="2">
    <source>
        <dbReference type="ARBA" id="ARBA00022729"/>
    </source>
</evidence>
<proteinExistence type="predicted"/>